<evidence type="ECO:0000256" key="5">
    <source>
        <dbReference type="ARBA" id="ARBA00022737"/>
    </source>
</evidence>
<reference evidence="13" key="1">
    <citation type="submission" date="2023-11" db="UniProtKB">
        <authorList>
            <consortium name="WormBaseParasite"/>
        </authorList>
    </citation>
    <scope>IDENTIFICATION</scope>
</reference>
<keyword evidence="3 11" id="KW-0813">Transport</keyword>
<comment type="similarity">
    <text evidence="2 11">Belongs to the mitochondrial carrier (TC 2.A.29) family.</text>
</comment>
<dbReference type="InterPro" id="IPR049562">
    <property type="entry name" value="SLC25A33/36-like"/>
</dbReference>
<sequence>MFDETAVHVIGGGIGGTVGAVLTCPLEVVKVRLQSSKGIVLSSSSFRPNVVPDYNRSHRFSRIRCMLYGLKQVDPKHFQKSSPSHKSGISSCISSSNPSVLNIPTTSSDFSNVKPHGLRRSLILRSLIDIFRYEGPTALFKGLVPTLVGVMPTRGIYFCAYHNGQLFFEKYFQPGSSFVYLCAAGVASITASSLTNPIWFVKTRLQLDSRPGHTPITVSQVIRNTWKQDGLRGFYRGVSASYFGSLETALNFVVYENFKSELLWREHKRKRQLTLNSSVPISEQSVYSSNNDYLPQKASDFRGSSGGSKLSASKDMILCMIASACSKAIAITALYPHEVARTRLREETGQYRGFFRTLHLVGKEEGISGLYRGMATHYIRQVPNSCIMIGTYEFVVFLLQSWDLTKDTKV</sequence>
<keyword evidence="8" id="KW-0496">Mitochondrion</keyword>
<evidence type="ECO:0000256" key="11">
    <source>
        <dbReference type="RuleBase" id="RU000488"/>
    </source>
</evidence>
<dbReference type="InterPro" id="IPR018108">
    <property type="entry name" value="MCP_transmembrane"/>
</dbReference>
<evidence type="ECO:0000256" key="4">
    <source>
        <dbReference type="ARBA" id="ARBA00022692"/>
    </source>
</evidence>
<evidence type="ECO:0000256" key="2">
    <source>
        <dbReference type="ARBA" id="ARBA00006375"/>
    </source>
</evidence>
<dbReference type="PRINTS" id="PR00926">
    <property type="entry name" value="MITOCARRIER"/>
</dbReference>
<dbReference type="GO" id="GO:0005743">
    <property type="term" value="C:mitochondrial inner membrane"/>
    <property type="evidence" value="ECO:0007669"/>
    <property type="project" value="UniProtKB-SubCell"/>
</dbReference>
<evidence type="ECO:0000256" key="9">
    <source>
        <dbReference type="ARBA" id="ARBA00023136"/>
    </source>
</evidence>
<keyword evidence="6" id="KW-0999">Mitochondrion inner membrane</keyword>
<evidence type="ECO:0000313" key="13">
    <source>
        <dbReference type="WBParaSite" id="SMTH1_22660.1"/>
    </source>
</evidence>
<dbReference type="AlphaFoldDB" id="A0AA85B2A7"/>
<comment type="subcellular location">
    <subcellularLocation>
        <location evidence="1">Mitochondrion inner membrane</location>
        <topology evidence="1">Multi-pass membrane protein</topology>
    </subcellularLocation>
</comment>
<keyword evidence="7" id="KW-1133">Transmembrane helix</keyword>
<dbReference type="PANTHER" id="PTHR45829">
    <property type="entry name" value="MITOCHONDRIAL CARRIER PROTEIN RIM2"/>
    <property type="match status" value="1"/>
</dbReference>
<dbReference type="Gene3D" id="1.50.40.10">
    <property type="entry name" value="Mitochondrial carrier domain"/>
    <property type="match status" value="2"/>
</dbReference>
<dbReference type="WBParaSite" id="SMTH1_22660.1">
    <property type="protein sequence ID" value="SMTH1_22660.1"/>
    <property type="gene ID" value="SMTH1_22660"/>
</dbReference>
<dbReference type="PROSITE" id="PS50920">
    <property type="entry name" value="SOLCAR"/>
    <property type="match status" value="3"/>
</dbReference>
<protein>
    <submittedName>
        <fullName evidence="13">Uncharacterized protein</fullName>
    </submittedName>
</protein>
<dbReference type="Proteomes" id="UP000050791">
    <property type="component" value="Unassembled WGS sequence"/>
</dbReference>
<evidence type="ECO:0000256" key="6">
    <source>
        <dbReference type="ARBA" id="ARBA00022792"/>
    </source>
</evidence>
<organism evidence="12 13">
    <name type="scientific">Schistosoma mattheei</name>
    <dbReference type="NCBI Taxonomy" id="31246"/>
    <lineage>
        <taxon>Eukaryota</taxon>
        <taxon>Metazoa</taxon>
        <taxon>Spiralia</taxon>
        <taxon>Lophotrochozoa</taxon>
        <taxon>Platyhelminthes</taxon>
        <taxon>Trematoda</taxon>
        <taxon>Digenea</taxon>
        <taxon>Strigeidida</taxon>
        <taxon>Schistosomatoidea</taxon>
        <taxon>Schistosomatidae</taxon>
        <taxon>Schistosoma</taxon>
    </lineage>
</organism>
<accession>A0AA85B2A7</accession>
<feature type="repeat" description="Solcar" evidence="10">
    <location>
        <begin position="314"/>
        <end position="398"/>
    </location>
</feature>
<keyword evidence="9 10" id="KW-0472">Membrane</keyword>
<evidence type="ECO:0000256" key="3">
    <source>
        <dbReference type="ARBA" id="ARBA00022448"/>
    </source>
</evidence>
<feature type="repeat" description="Solcar" evidence="10">
    <location>
        <begin position="175"/>
        <end position="261"/>
    </location>
</feature>
<dbReference type="GO" id="GO:0015218">
    <property type="term" value="F:pyrimidine nucleotide transmembrane transporter activity"/>
    <property type="evidence" value="ECO:0007669"/>
    <property type="project" value="InterPro"/>
</dbReference>
<keyword evidence="5" id="KW-0677">Repeat</keyword>
<dbReference type="SUPFAM" id="SSF103506">
    <property type="entry name" value="Mitochondrial carrier"/>
    <property type="match status" value="1"/>
</dbReference>
<keyword evidence="4 10" id="KW-0812">Transmembrane</keyword>
<dbReference type="Pfam" id="PF00153">
    <property type="entry name" value="Mito_carr"/>
    <property type="match status" value="4"/>
</dbReference>
<dbReference type="InterPro" id="IPR023395">
    <property type="entry name" value="MCP_dom_sf"/>
</dbReference>
<name>A0AA85B2A7_9TREM</name>
<evidence type="ECO:0000256" key="8">
    <source>
        <dbReference type="ARBA" id="ARBA00023128"/>
    </source>
</evidence>
<evidence type="ECO:0000256" key="7">
    <source>
        <dbReference type="ARBA" id="ARBA00022989"/>
    </source>
</evidence>
<evidence type="ECO:0000256" key="10">
    <source>
        <dbReference type="PROSITE-ProRule" id="PRU00282"/>
    </source>
</evidence>
<feature type="repeat" description="Solcar" evidence="10">
    <location>
        <begin position="3"/>
        <end position="167"/>
    </location>
</feature>
<dbReference type="InterPro" id="IPR002067">
    <property type="entry name" value="MCP"/>
</dbReference>
<evidence type="ECO:0000256" key="1">
    <source>
        <dbReference type="ARBA" id="ARBA00004448"/>
    </source>
</evidence>
<proteinExistence type="inferred from homology"/>
<dbReference type="PANTHER" id="PTHR45829:SF4">
    <property type="entry name" value="MITOCHONDRIAL CARRIER PROTEIN RIM2"/>
    <property type="match status" value="1"/>
</dbReference>
<dbReference type="GO" id="GO:1990519">
    <property type="term" value="P:pyrimidine nucleotide import into mitochondrion"/>
    <property type="evidence" value="ECO:0007669"/>
    <property type="project" value="TreeGrafter"/>
</dbReference>
<evidence type="ECO:0000313" key="12">
    <source>
        <dbReference type="Proteomes" id="UP000050791"/>
    </source>
</evidence>